<name>A0ABQ4IJI5_9ACTN</name>
<evidence type="ECO:0000256" key="1">
    <source>
        <dbReference type="SAM" id="MobiDB-lite"/>
    </source>
</evidence>
<evidence type="ECO:0000313" key="4">
    <source>
        <dbReference type="EMBL" id="GIJ18049.1"/>
    </source>
</evidence>
<organism evidence="4 5">
    <name type="scientific">Micromonospora gifhornensis</name>
    <dbReference type="NCBI Taxonomy" id="84594"/>
    <lineage>
        <taxon>Bacteria</taxon>
        <taxon>Bacillati</taxon>
        <taxon>Actinomycetota</taxon>
        <taxon>Actinomycetes</taxon>
        <taxon>Micromonosporales</taxon>
        <taxon>Micromonosporaceae</taxon>
        <taxon>Micromonospora</taxon>
    </lineage>
</organism>
<reference evidence="4 5" key="1">
    <citation type="submission" date="2021-01" db="EMBL/GenBank/DDBJ databases">
        <title>Whole genome shotgun sequence of Verrucosispora gifhornensis NBRC 16317.</title>
        <authorList>
            <person name="Komaki H."/>
            <person name="Tamura T."/>
        </authorList>
    </citation>
    <scope>NUCLEOTIDE SEQUENCE [LARGE SCALE GENOMIC DNA]</scope>
    <source>
        <strain evidence="4 5">NBRC 16317</strain>
    </source>
</reference>
<proteinExistence type="predicted"/>
<feature type="domain" description="FAD-binding" evidence="3">
    <location>
        <begin position="460"/>
        <end position="795"/>
    </location>
</feature>
<protein>
    <recommendedName>
        <fullName evidence="6">2-polyprenyl-6-methoxyphenol hydroxylase</fullName>
    </recommendedName>
</protein>
<keyword evidence="5" id="KW-1185">Reference proteome</keyword>
<evidence type="ECO:0008006" key="6">
    <source>
        <dbReference type="Google" id="ProtNLM"/>
    </source>
</evidence>
<evidence type="ECO:0000259" key="2">
    <source>
        <dbReference type="Pfam" id="PF01266"/>
    </source>
</evidence>
<dbReference type="InterPro" id="IPR006076">
    <property type="entry name" value="FAD-dep_OxRdtase"/>
</dbReference>
<dbReference type="InterPro" id="IPR002938">
    <property type="entry name" value="FAD-bd"/>
</dbReference>
<feature type="region of interest" description="Disordered" evidence="1">
    <location>
        <begin position="893"/>
        <end position="915"/>
    </location>
</feature>
<dbReference type="Proteomes" id="UP000647860">
    <property type="component" value="Unassembled WGS sequence"/>
</dbReference>
<gene>
    <name evidence="4" type="ORF">Vgi01_47330</name>
</gene>
<dbReference type="PANTHER" id="PTHR43422">
    <property type="entry name" value="THIAMINE THIAZOLE SYNTHASE"/>
    <property type="match status" value="1"/>
</dbReference>
<dbReference type="Gene3D" id="3.50.50.60">
    <property type="entry name" value="FAD/NAD(P)-binding domain"/>
    <property type="match status" value="2"/>
</dbReference>
<dbReference type="SUPFAM" id="SSF51905">
    <property type="entry name" value="FAD/NAD(P)-binding domain"/>
    <property type="match status" value="2"/>
</dbReference>
<accession>A0ABQ4IJI5</accession>
<dbReference type="PANTHER" id="PTHR43422:SF3">
    <property type="entry name" value="THIAMINE THIAZOLE SYNTHASE"/>
    <property type="match status" value="1"/>
</dbReference>
<evidence type="ECO:0000313" key="5">
    <source>
        <dbReference type="Proteomes" id="UP000647860"/>
    </source>
</evidence>
<dbReference type="Pfam" id="PF01494">
    <property type="entry name" value="FAD_binding_3"/>
    <property type="match status" value="1"/>
</dbReference>
<evidence type="ECO:0000259" key="3">
    <source>
        <dbReference type="Pfam" id="PF01494"/>
    </source>
</evidence>
<comment type="caution">
    <text evidence="4">The sequence shown here is derived from an EMBL/GenBank/DDBJ whole genome shotgun (WGS) entry which is preliminary data.</text>
</comment>
<dbReference type="EMBL" id="BOPA01000035">
    <property type="protein sequence ID" value="GIJ18049.1"/>
    <property type="molecule type" value="Genomic_DNA"/>
</dbReference>
<feature type="domain" description="FAD dependent oxidoreductase" evidence="2">
    <location>
        <begin position="9"/>
        <end position="343"/>
    </location>
</feature>
<dbReference type="Pfam" id="PF01266">
    <property type="entry name" value="DAO"/>
    <property type="match status" value="1"/>
</dbReference>
<dbReference type="InterPro" id="IPR036188">
    <property type="entry name" value="FAD/NAD-bd_sf"/>
</dbReference>
<sequence>MSERLGSRAVVLGAGMAGLVTARVLADRYAQVVVVERNTVVGVTGPRAGVPQGHHAHALLARGQEVMERLFPGMQADLTADGVLSGDLSGDLRWYFRGRALQQSHSGLSSVSANRPTLEAYVRRRVVDMPEVVMRERTVVQGLATTADHSRVIGVRVVGDEPGATPETIDADLVVDATGRGSRTPAWLEQFGYQRPAEDKVRIDLAYVSQYFRLRTDPFGTDLAINSVPHPGNMRGAFFGKFPDNVALLSLTGLLGDHPPMDREGFLEFARSLDAPEIYEAIRTAEPLTEPAMFRVPASVRRRYEKLTRFPDGLLVVGDGVCAFNPVYGQGMTVAAMEADALAKHLSRGPARPREFFRAVGRIVDVPWETSVGGDLALPAIEGKRTAKVKVGGAFLARLHTAAQRDGAFTRAFFRVAGLVDPPSALMKPGFIARVLRSARKVDAETVPAGRPDVVVGQRAVVVGGSVAGTLAARVLSDHYREVVVVDRDEVLGIDVPRRGTPHTAHAHGLHGRGYLILTELFPGLRTDLQSRGVPVGDLGEMRWFFDGRRVQPARSGLLSITAQRPVLEEYLRSRVAALPNVTYRQGTELTGLRATADNRRVTAVALRDVVTGTESVLDADLVIDATGRGSRLPVWLEQLGYQRPVEERMKIGLAYTTRLYRKRPEMFDGTQSINPVASPAHPRGAFFGQVGEHECIVSLTGILGDHPPSDPDGFLAFARSLPVPDVYDGLRDAEPLTEPVTFTFPASLRRRYERLSRFPERLLVLGDAVCSFNPVYGQGMTVAAIEAMTLRKWLLRGAPPEPRGFLRDIGRVVDTPWQISTSGDLDFPGVPGKRSAMVRIGNAYMARVQYAATKDPSITAAFMRVAGLIDPLSSLMRPGLVRRVLRLSRDRTTGPAAGSLTAFDPTNEVERAAS</sequence>